<dbReference type="PRINTS" id="PR00371">
    <property type="entry name" value="FPNCR"/>
</dbReference>
<dbReference type="SUPFAM" id="SSF63380">
    <property type="entry name" value="Riboflavin synthase domain-like"/>
    <property type="match status" value="1"/>
</dbReference>
<dbReference type="InterPro" id="IPR001128">
    <property type="entry name" value="Cyt_P450"/>
</dbReference>
<dbReference type="InterPro" id="IPR039261">
    <property type="entry name" value="FNR_nucleotide-bd"/>
</dbReference>
<evidence type="ECO:0000256" key="9">
    <source>
        <dbReference type="ARBA" id="ARBA00023797"/>
    </source>
</evidence>
<dbReference type="InterPro" id="IPR001094">
    <property type="entry name" value="Flavdoxin-like"/>
</dbReference>
<comment type="similarity">
    <text evidence="3">In the N-terminal section; belongs to the cytochrome P450 family.</text>
</comment>
<comment type="catalytic activity">
    <reaction evidence="10">
        <text>2 oxidized [cytochrome P450] + NADPH = 2 reduced [cytochrome P450] + NADP(+) + H(+)</text>
        <dbReference type="Rhea" id="RHEA:24040"/>
        <dbReference type="Rhea" id="RHEA-COMP:14627"/>
        <dbReference type="Rhea" id="RHEA-COMP:14628"/>
        <dbReference type="ChEBI" id="CHEBI:15378"/>
        <dbReference type="ChEBI" id="CHEBI:55376"/>
        <dbReference type="ChEBI" id="CHEBI:57783"/>
        <dbReference type="ChEBI" id="CHEBI:58349"/>
        <dbReference type="ChEBI" id="CHEBI:60344"/>
        <dbReference type="EC" id="1.6.2.4"/>
    </reaction>
</comment>
<evidence type="ECO:0000256" key="4">
    <source>
        <dbReference type="ARBA" id="ARBA00022630"/>
    </source>
</evidence>
<dbReference type="Pfam" id="PF00667">
    <property type="entry name" value="FAD_binding_1"/>
    <property type="match status" value="1"/>
</dbReference>
<dbReference type="InterPro" id="IPR001433">
    <property type="entry name" value="OxRdtase_FAD/NAD-bd"/>
</dbReference>
<dbReference type="GO" id="GO:0005506">
    <property type="term" value="F:iron ion binding"/>
    <property type="evidence" value="ECO:0007669"/>
    <property type="project" value="InterPro"/>
</dbReference>
<dbReference type="InterPro" id="IPR017927">
    <property type="entry name" value="FAD-bd_FR_type"/>
</dbReference>
<sequence length="1308" mass="143525">MEDSSKLKLAGGVALGATAVLLASSALKKSLKDSARRDASCSFEYHLAVHCAEVSQGWRLVKLHKAASLDEHTQAVCAALGMENLQDFNFYPVERRSRDGPCVKIGAQIEDTGAFDLLLLALTPDQLQVIELVCAREMPRPADVPRGPAAFPICGVQLPFIGTTYKLLQGPYPIPQYNFAHNVFPPVGKYPYGATVRSHSGRRQSIGDFAPGTVFHEDAECTVTMTADPNIVQELIARTSDFPKLWNRGLQIPLQEFTANGLFTSSETSDDWKTGHALLPRGFNQIKIKSFAPQILAKTRAFVREWSNFKAGHKVEHVNDWLTAMTADAVVSCSMGMDMRNVERLGANEEPHKFVETFRNGLGMSTGAISVKSEYGLKRFLPFYDANGKFAKKFEETKKEMQKQVEDLVEATRQGEIGNQDSIIRSMLEDRDSEGKHVRYGALYGHVVNLMIAGHETTAATLGFTLQLLAENPVYEARALEEVRQVLNGRTEPSVDDVPKLQFVEQCFREALRLYSPVTGISRDAAYDTLLGGHRVYQGERINVVTRALHTNPEYWGGEFGDPLSFNPDRFSPEAVQNRHPNAYHPWGFSTRACIGSQFALFEAKTFLASMLIHFRLQGIPGYKLIASTEAGGAAPSPQNLAFQVFPRPGGPLWSDKGLMQPLPAMSMPEPPKAVEQAPKSEMNGSVQPATGPVMKVLYGSNSGSSQDFASRVEAAAARSGFQTSLHSLNAAVAENILVPDGRLVIIVTSTYNGLPPDNAGKFKKWLQTQKPNSLDGLSYAVFGVGNSQWHTYQQFPREVDAGLNCSGAKRLCDLGSCDVDGASFTSDFEDWLSNLLQTIGAGSSTESLDEGIPGSEEFSLLTAPADGIKVLKEPAVVLQAIWEGKQVAAKIIGMTEVVETHLKALEVVEPPRELCQKPDGRSVRHVTLRLPKGVNYRAGDHLEMLPPNDPALVTMAMEALNLDKEGVVCWDPTKRQKKWRNLGQMDEQIWNNLPAMHITAQLLMQFFPDLASSPDRKVLAWLADKAISVEAKEELRSMAKDAEKYKAKVSSLNVSLAEILHKFKGFADVQLGEFVAIAKPMAMRRYSVSSSPLAPGADPNVVTATVGQVKFTTGTGRVHYGLASTMLGQLPVGGCVPGMVRTLQSDFHLPDDKSAPIIMIGPGTGLAPMMGFLQEREALLKKKEKLGEAILFFGCRARDQDYLYENELQAHLKSGALSTLHVAFSREAGQKVYVQDKIWEQRADVWRVLSDPKSVVFICGDARAMAPDVKRSFQRVIENCGGRSNSMAANLLASMVEAGRYLEDVWA</sequence>
<dbReference type="InterPro" id="IPR001709">
    <property type="entry name" value="Flavoprot_Pyr_Nucl_cyt_Rdtase"/>
</dbReference>
<evidence type="ECO:0000256" key="1">
    <source>
        <dbReference type="ARBA" id="ARBA00001917"/>
    </source>
</evidence>
<comment type="cofactor">
    <cofactor evidence="2">
        <name>FAD</name>
        <dbReference type="ChEBI" id="CHEBI:57692"/>
    </cofactor>
</comment>
<dbReference type="PROSITE" id="PS50902">
    <property type="entry name" value="FLAVODOXIN_LIKE"/>
    <property type="match status" value="1"/>
</dbReference>
<accession>A0A9P1CM48</accession>
<evidence type="ECO:0000256" key="10">
    <source>
        <dbReference type="ARBA" id="ARBA00049342"/>
    </source>
</evidence>
<dbReference type="InterPro" id="IPR003097">
    <property type="entry name" value="CysJ-like_FAD-binding"/>
</dbReference>
<dbReference type="InterPro" id="IPR008254">
    <property type="entry name" value="Flavodoxin/NO_synth"/>
</dbReference>
<dbReference type="PROSITE" id="PS51384">
    <property type="entry name" value="FAD_FR"/>
    <property type="match status" value="1"/>
</dbReference>
<evidence type="ECO:0000256" key="5">
    <source>
        <dbReference type="ARBA" id="ARBA00022643"/>
    </source>
</evidence>
<dbReference type="GO" id="GO:0016705">
    <property type="term" value="F:oxidoreductase activity, acting on paired donors, with incorporation or reduction of molecular oxygen"/>
    <property type="evidence" value="ECO:0007669"/>
    <property type="project" value="InterPro"/>
</dbReference>
<dbReference type="GO" id="GO:0003958">
    <property type="term" value="F:NADPH-hemoprotein reductase activity"/>
    <property type="evidence" value="ECO:0007669"/>
    <property type="project" value="UniProtKB-EC"/>
</dbReference>
<keyword evidence="7" id="KW-0521">NADP</keyword>
<dbReference type="GO" id="GO:0004497">
    <property type="term" value="F:monooxygenase activity"/>
    <property type="evidence" value="ECO:0007669"/>
    <property type="project" value="UniProtKB-KW"/>
</dbReference>
<dbReference type="EMBL" id="CAMXCT030001849">
    <property type="protein sequence ID" value="CAL4780894.1"/>
    <property type="molecule type" value="Genomic_DNA"/>
</dbReference>
<dbReference type="SUPFAM" id="SSF48264">
    <property type="entry name" value="Cytochrome P450"/>
    <property type="match status" value="1"/>
</dbReference>
<dbReference type="GO" id="GO:0020037">
    <property type="term" value="F:heme binding"/>
    <property type="evidence" value="ECO:0007669"/>
    <property type="project" value="InterPro"/>
</dbReference>
<organism evidence="13">
    <name type="scientific">Cladocopium goreaui</name>
    <dbReference type="NCBI Taxonomy" id="2562237"/>
    <lineage>
        <taxon>Eukaryota</taxon>
        <taxon>Sar</taxon>
        <taxon>Alveolata</taxon>
        <taxon>Dinophyceae</taxon>
        <taxon>Suessiales</taxon>
        <taxon>Symbiodiniaceae</taxon>
        <taxon>Cladocopium</taxon>
    </lineage>
</organism>
<dbReference type="EMBL" id="CAMXCT010001849">
    <property type="protein sequence ID" value="CAI3993582.1"/>
    <property type="molecule type" value="Genomic_DNA"/>
</dbReference>
<dbReference type="Gene3D" id="3.40.50.80">
    <property type="entry name" value="Nucleotide-binding domain of ferredoxin-NADP reductase (FNR) module"/>
    <property type="match status" value="1"/>
</dbReference>
<dbReference type="Pfam" id="PF00067">
    <property type="entry name" value="p450"/>
    <property type="match status" value="1"/>
</dbReference>
<comment type="caution">
    <text evidence="13">The sequence shown here is derived from an EMBL/GenBank/DDBJ whole genome shotgun (WGS) entry which is preliminary data.</text>
</comment>
<dbReference type="EC" id="1.6.2.4" evidence="9"/>
<dbReference type="Gene3D" id="2.40.30.10">
    <property type="entry name" value="Translation factors"/>
    <property type="match status" value="1"/>
</dbReference>
<reference evidence="14" key="2">
    <citation type="submission" date="2024-04" db="EMBL/GenBank/DDBJ databases">
        <authorList>
            <person name="Chen Y."/>
            <person name="Shah S."/>
            <person name="Dougan E. K."/>
            <person name="Thang M."/>
            <person name="Chan C."/>
        </authorList>
    </citation>
    <scope>NUCLEOTIDE SEQUENCE [LARGE SCALE GENOMIC DNA]</scope>
</reference>
<evidence type="ECO:0000259" key="12">
    <source>
        <dbReference type="PROSITE" id="PS51384"/>
    </source>
</evidence>
<protein>
    <recommendedName>
        <fullName evidence="9">NADPH--hemoprotein reductase</fullName>
        <ecNumber evidence="9">1.6.2.4</ecNumber>
    </recommendedName>
</protein>
<dbReference type="Pfam" id="PF00258">
    <property type="entry name" value="Flavodoxin_1"/>
    <property type="match status" value="1"/>
</dbReference>
<evidence type="ECO:0000313" key="14">
    <source>
        <dbReference type="EMBL" id="CAL1146957.1"/>
    </source>
</evidence>
<dbReference type="GO" id="GO:0005829">
    <property type="term" value="C:cytosol"/>
    <property type="evidence" value="ECO:0007669"/>
    <property type="project" value="TreeGrafter"/>
</dbReference>
<dbReference type="SUPFAM" id="SSF52343">
    <property type="entry name" value="Ferredoxin reductase-like, C-terminal NADP-linked domain"/>
    <property type="match status" value="1"/>
</dbReference>
<reference evidence="13" key="1">
    <citation type="submission" date="2022-10" db="EMBL/GenBank/DDBJ databases">
        <authorList>
            <person name="Chen Y."/>
            <person name="Dougan E. K."/>
            <person name="Chan C."/>
            <person name="Rhodes N."/>
            <person name="Thang M."/>
        </authorList>
    </citation>
    <scope>NUCLEOTIDE SEQUENCE</scope>
</reference>
<dbReference type="GO" id="GO:0010181">
    <property type="term" value="F:FMN binding"/>
    <property type="evidence" value="ECO:0007669"/>
    <property type="project" value="InterPro"/>
</dbReference>
<keyword evidence="16" id="KW-1185">Reference proteome</keyword>
<feature type="domain" description="FAD-binding FR-type" evidence="12">
    <location>
        <begin position="901"/>
        <end position="1151"/>
    </location>
</feature>
<name>A0A9P1CM48_9DINO</name>
<evidence type="ECO:0000313" key="13">
    <source>
        <dbReference type="EMBL" id="CAI3993582.1"/>
    </source>
</evidence>
<evidence type="ECO:0000313" key="15">
    <source>
        <dbReference type="EMBL" id="CAL4780894.1"/>
    </source>
</evidence>
<dbReference type="InterPro" id="IPR017938">
    <property type="entry name" value="Riboflavin_synthase-like_b-brl"/>
</dbReference>
<keyword evidence="5" id="KW-0288">FMN</keyword>
<feature type="domain" description="Flavodoxin-like" evidence="11">
    <location>
        <begin position="695"/>
        <end position="837"/>
    </location>
</feature>
<dbReference type="InterPro" id="IPR036396">
    <property type="entry name" value="Cyt_P450_sf"/>
</dbReference>
<evidence type="ECO:0000256" key="8">
    <source>
        <dbReference type="ARBA" id="ARBA00023002"/>
    </source>
</evidence>
<comment type="cofactor">
    <cofactor evidence="1">
        <name>FMN</name>
        <dbReference type="ChEBI" id="CHEBI:58210"/>
    </cofactor>
</comment>
<evidence type="ECO:0000256" key="2">
    <source>
        <dbReference type="ARBA" id="ARBA00001974"/>
    </source>
</evidence>
<dbReference type="PANTHER" id="PTHR19384">
    <property type="entry name" value="NITRIC OXIDE SYNTHASE-RELATED"/>
    <property type="match status" value="1"/>
</dbReference>
<gene>
    <name evidence="13" type="ORF">C1SCF055_LOCUS20316</name>
</gene>
<evidence type="ECO:0000259" key="11">
    <source>
        <dbReference type="PROSITE" id="PS50902"/>
    </source>
</evidence>
<dbReference type="InterPro" id="IPR023173">
    <property type="entry name" value="NADPH_Cyt_P450_Rdtase_alpha"/>
</dbReference>
<keyword evidence="6" id="KW-0274">FAD</keyword>
<proteinExistence type="inferred from homology"/>
<dbReference type="InterPro" id="IPR029039">
    <property type="entry name" value="Flavoprotein-like_sf"/>
</dbReference>
<keyword evidence="4" id="KW-0285">Flavoprotein</keyword>
<dbReference type="Proteomes" id="UP001152797">
    <property type="component" value="Unassembled WGS sequence"/>
</dbReference>
<dbReference type="EMBL" id="CAMXCT020001849">
    <property type="protein sequence ID" value="CAL1146957.1"/>
    <property type="molecule type" value="Genomic_DNA"/>
</dbReference>
<dbReference type="Pfam" id="PF00175">
    <property type="entry name" value="NAD_binding_1"/>
    <property type="match status" value="1"/>
</dbReference>
<dbReference type="SUPFAM" id="SSF52218">
    <property type="entry name" value="Flavoproteins"/>
    <property type="match status" value="1"/>
</dbReference>
<evidence type="ECO:0000256" key="7">
    <source>
        <dbReference type="ARBA" id="ARBA00022857"/>
    </source>
</evidence>
<dbReference type="FunFam" id="3.40.50.80:FF:000001">
    <property type="entry name" value="NADPH--cytochrome P450 reductase 1"/>
    <property type="match status" value="1"/>
</dbReference>
<evidence type="ECO:0000313" key="16">
    <source>
        <dbReference type="Proteomes" id="UP001152797"/>
    </source>
</evidence>
<dbReference type="PRINTS" id="PR00369">
    <property type="entry name" value="FLAVODOXIN"/>
</dbReference>
<dbReference type="PANTHER" id="PTHR19384:SF17">
    <property type="entry name" value="NADPH--CYTOCHROME P450 REDUCTASE"/>
    <property type="match status" value="1"/>
</dbReference>
<dbReference type="Gene3D" id="3.40.50.360">
    <property type="match status" value="1"/>
</dbReference>
<evidence type="ECO:0000256" key="6">
    <source>
        <dbReference type="ARBA" id="ARBA00022827"/>
    </source>
</evidence>
<dbReference type="Gene3D" id="1.20.990.10">
    <property type="entry name" value="NADPH-cytochrome p450 Reductase, Chain A, domain 3"/>
    <property type="match status" value="1"/>
</dbReference>
<keyword evidence="15" id="KW-0503">Monooxygenase</keyword>
<dbReference type="OrthoDB" id="1470350at2759"/>
<evidence type="ECO:0000256" key="3">
    <source>
        <dbReference type="ARBA" id="ARBA00010018"/>
    </source>
</evidence>
<dbReference type="GO" id="GO:0050660">
    <property type="term" value="F:flavin adenine dinucleotide binding"/>
    <property type="evidence" value="ECO:0007669"/>
    <property type="project" value="TreeGrafter"/>
</dbReference>
<dbReference type="Gene3D" id="1.10.630.10">
    <property type="entry name" value="Cytochrome P450"/>
    <property type="match status" value="1"/>
</dbReference>
<keyword evidence="8" id="KW-0560">Oxidoreductase</keyword>